<dbReference type="NCBIfam" id="TIGR03245">
    <property type="entry name" value="arg_AOST_alph"/>
    <property type="match status" value="1"/>
</dbReference>
<dbReference type="Gene3D" id="2.40.40.20">
    <property type="match status" value="1"/>
</dbReference>
<evidence type="ECO:0000313" key="6">
    <source>
        <dbReference type="Proteomes" id="UP000030980"/>
    </source>
</evidence>
<organism evidence="4 6">
    <name type="scientific">Pseudomonas flexibilis</name>
    <dbReference type="NCBI Taxonomy" id="706570"/>
    <lineage>
        <taxon>Bacteria</taxon>
        <taxon>Pseudomonadati</taxon>
        <taxon>Pseudomonadota</taxon>
        <taxon>Gammaproteobacteria</taxon>
        <taxon>Pseudomonadales</taxon>
        <taxon>Pseudomonadaceae</taxon>
        <taxon>Pseudomonas</taxon>
    </lineage>
</organism>
<evidence type="ECO:0000256" key="3">
    <source>
        <dbReference type="ARBA" id="ARBA00023315"/>
    </source>
</evidence>
<dbReference type="STRING" id="706570.PT85_02670"/>
<dbReference type="GO" id="GO:0006527">
    <property type="term" value="P:L-arginine catabolic process"/>
    <property type="evidence" value="ECO:0007669"/>
    <property type="project" value="InterPro"/>
</dbReference>
<dbReference type="InterPro" id="IPR007041">
    <property type="entry name" value="Arg_succinylTrfase_AstA/AruG"/>
</dbReference>
<dbReference type="PANTHER" id="PTHR30420:SF1">
    <property type="entry name" value="ARGININE N-SUCCINYLTRANSFERASE"/>
    <property type="match status" value="1"/>
</dbReference>
<evidence type="ECO:0000256" key="2">
    <source>
        <dbReference type="ARBA" id="ARBA00022679"/>
    </source>
</evidence>
<dbReference type="GO" id="GO:0008791">
    <property type="term" value="F:arginine N-succinyltransferase activity"/>
    <property type="evidence" value="ECO:0007669"/>
    <property type="project" value="InterPro"/>
</dbReference>
<reference evidence="5 7" key="2">
    <citation type="submission" date="2017-01" db="EMBL/GenBank/DDBJ databases">
        <authorList>
            <person name="Mah S.A."/>
            <person name="Swanson W.J."/>
            <person name="Moy G.W."/>
            <person name="Vacquier V.D."/>
        </authorList>
    </citation>
    <scope>NUCLEOTIDE SEQUENCE [LARGE SCALE GENOMIC DNA]</scope>
    <source>
        <strain evidence="5 7">ATCC 29606</strain>
    </source>
</reference>
<dbReference type="RefSeq" id="WP_027591472.1">
    <property type="nucleotide sequence ID" value="NZ_FMUP01000005.1"/>
</dbReference>
<dbReference type="Proteomes" id="UP000186079">
    <property type="component" value="Unassembled WGS sequence"/>
</dbReference>
<keyword evidence="3" id="KW-0012">Acyltransferase</keyword>
<keyword evidence="6" id="KW-1185">Reference proteome</keyword>
<evidence type="ECO:0000313" key="4">
    <source>
        <dbReference type="EMBL" id="KHO66486.1"/>
    </source>
</evidence>
<dbReference type="EMBL" id="FTMC01000022">
    <property type="protein sequence ID" value="SIR39524.1"/>
    <property type="molecule type" value="Genomic_DNA"/>
</dbReference>
<proteinExistence type="predicted"/>
<dbReference type="PANTHER" id="PTHR30420">
    <property type="entry name" value="N-SUCCINYLARGININE DIHYDROLASE"/>
    <property type="match status" value="1"/>
</dbReference>
<accession>A0A0B2D4L9</accession>
<dbReference type="NCBIfam" id="TIGR03243">
    <property type="entry name" value="arg_catab_AOST"/>
    <property type="match status" value="1"/>
</dbReference>
<dbReference type="InterPro" id="IPR017651">
    <property type="entry name" value="Arg/Orn_succinylTfrase_asu"/>
</dbReference>
<dbReference type="SUPFAM" id="SSF55729">
    <property type="entry name" value="Acyl-CoA N-acyltransferases (Nat)"/>
    <property type="match status" value="1"/>
</dbReference>
<sequence>MLVMRPAQLSDLAEVQRLAAISPVGVTSLPDSADRLREKILASEASFAAEVAFNGEETYFFVLEDTARGGLVGCSGLVASAGYTEPFYSFRNETFVHVSRELNIHNKTHALSLCHDLTGNSLLDSFFVEADKAPPPADELISRGRLLFVADHPERFADSVAVDILGISDAQGDSPFWDGVGRHFFGMSYAEAEHLSGVKSRSFLAELMPHYPIYVPLLSDEAQEAMGEVNPDAQASFDILTREGFETEHYIDIFDGGPTLHARTSAIRSIVHSQQLEVQLSDAPLAQGGRTWLVANGLLQDFRALLVELDWEPGMPLYLDRTTAEALGVGEGASVRLVAL</sequence>
<evidence type="ECO:0000313" key="7">
    <source>
        <dbReference type="Proteomes" id="UP000186079"/>
    </source>
</evidence>
<name>A0A0B2D4L9_9PSED</name>
<dbReference type="PATRIC" id="fig|706570.3.peg.3328"/>
<dbReference type="OrthoDB" id="21121at2"/>
<protein>
    <submittedName>
        <fullName evidence="4">Arginine N-succinyltransferase</fullName>
    </submittedName>
    <submittedName>
        <fullName evidence="5">Arginine succinyltransferase</fullName>
    </submittedName>
</protein>
<dbReference type="AlphaFoldDB" id="A0A0B2D4L9"/>
<accession>A0A0B3BZH2</accession>
<reference evidence="4 6" key="1">
    <citation type="submission" date="2014-11" db="EMBL/GenBank/DDBJ databases">
        <title>Genome sequence of Pseudomonas tuomuerensis JCM 14085.</title>
        <authorList>
            <person name="Shin S.-K."/>
            <person name="Yi H."/>
        </authorList>
    </citation>
    <scope>NUCLEOTIDE SEQUENCE [LARGE SCALE GENOMIC DNA]</scope>
    <source>
        <strain evidence="4 6">JCM 14085</strain>
    </source>
</reference>
<evidence type="ECO:0000313" key="5">
    <source>
        <dbReference type="EMBL" id="SIR39524.1"/>
    </source>
</evidence>
<keyword evidence="2 4" id="KW-0808">Transferase</keyword>
<keyword evidence="1" id="KW-0056">Arginine metabolism</keyword>
<dbReference type="EMBL" id="JTAK01000001">
    <property type="protein sequence ID" value="KHO66486.1"/>
    <property type="molecule type" value="Genomic_DNA"/>
</dbReference>
<gene>
    <name evidence="4" type="ORF">PT85_02670</name>
    <name evidence="5" type="ORF">SAMN05421672_1225</name>
</gene>
<dbReference type="InterPro" id="IPR016181">
    <property type="entry name" value="Acyl_CoA_acyltransferase"/>
</dbReference>
<evidence type="ECO:0000256" key="1">
    <source>
        <dbReference type="ARBA" id="ARBA00022503"/>
    </source>
</evidence>
<dbReference type="Pfam" id="PF04958">
    <property type="entry name" value="AstA"/>
    <property type="match status" value="1"/>
</dbReference>
<dbReference type="Proteomes" id="UP000030980">
    <property type="component" value="Unassembled WGS sequence"/>
</dbReference>